<evidence type="ECO:0000313" key="2">
    <source>
        <dbReference type="EMBL" id="CAE1240552.1"/>
    </source>
</evidence>
<dbReference type="Proteomes" id="UP000597762">
    <property type="component" value="Unassembled WGS sequence"/>
</dbReference>
<organism evidence="2 3">
    <name type="scientific">Acanthosepion pharaonis</name>
    <name type="common">Pharaoh cuttlefish</name>
    <name type="synonym">Sepia pharaonis</name>
    <dbReference type="NCBI Taxonomy" id="158019"/>
    <lineage>
        <taxon>Eukaryota</taxon>
        <taxon>Metazoa</taxon>
        <taxon>Spiralia</taxon>
        <taxon>Lophotrochozoa</taxon>
        <taxon>Mollusca</taxon>
        <taxon>Cephalopoda</taxon>
        <taxon>Coleoidea</taxon>
        <taxon>Decapodiformes</taxon>
        <taxon>Sepiida</taxon>
        <taxon>Sepiina</taxon>
        <taxon>Sepiidae</taxon>
        <taxon>Acanthosepion</taxon>
    </lineage>
</organism>
<comment type="caution">
    <text evidence="2">The sequence shown here is derived from an EMBL/GenBank/DDBJ whole genome shotgun (WGS) entry which is preliminary data.</text>
</comment>
<feature type="transmembrane region" description="Helical" evidence="1">
    <location>
        <begin position="106"/>
        <end position="128"/>
    </location>
</feature>
<evidence type="ECO:0000313" key="3">
    <source>
        <dbReference type="Proteomes" id="UP000597762"/>
    </source>
</evidence>
<accession>A0A812BR14</accession>
<protein>
    <recommendedName>
        <fullName evidence="4">Transmembrane protein</fullName>
    </recommendedName>
</protein>
<proteinExistence type="predicted"/>
<keyword evidence="1" id="KW-1133">Transmembrane helix</keyword>
<dbReference type="EMBL" id="CAHIKZ030000827">
    <property type="protein sequence ID" value="CAE1240552.1"/>
    <property type="molecule type" value="Genomic_DNA"/>
</dbReference>
<feature type="transmembrane region" description="Helical" evidence="1">
    <location>
        <begin position="158"/>
        <end position="182"/>
    </location>
</feature>
<gene>
    <name evidence="2" type="ORF">SPHA_22371</name>
</gene>
<evidence type="ECO:0008006" key="4">
    <source>
        <dbReference type="Google" id="ProtNLM"/>
    </source>
</evidence>
<keyword evidence="3" id="KW-1185">Reference proteome</keyword>
<feature type="transmembrane region" description="Helical" evidence="1">
    <location>
        <begin position="194"/>
        <end position="218"/>
    </location>
</feature>
<keyword evidence="1" id="KW-0812">Transmembrane</keyword>
<reference evidence="2" key="1">
    <citation type="submission" date="2021-01" db="EMBL/GenBank/DDBJ databases">
        <authorList>
            <person name="Li R."/>
            <person name="Bekaert M."/>
        </authorList>
    </citation>
    <scope>NUCLEOTIDE SEQUENCE</scope>
    <source>
        <strain evidence="2">Farmed</strain>
    </source>
</reference>
<feature type="transmembrane region" description="Helical" evidence="1">
    <location>
        <begin position="135"/>
        <end position="152"/>
    </location>
</feature>
<dbReference type="AlphaFoldDB" id="A0A812BR14"/>
<sequence length="220" mass="25892">MASSCTTVIPRTNRLHQRRPRRSSLFLSADALFTKEQTYGDRLDPDIAVPFGLPLSLSSIFSSTVLVNLSATRNEARTEESQGEGRKPRFSTYTSVLSSHHLPHSWPFFLSFFTLQCISLSSLFCPFLSVRSLRFILARSFFPFISIWFYWSSFHFCFLVFLFCFCLFMFVCYFSFYFSLVYSFFSFFNSVRIFISHFCLFYLSFLFFFSPHLLILSIHY</sequence>
<keyword evidence="1" id="KW-0472">Membrane</keyword>
<evidence type="ECO:0000256" key="1">
    <source>
        <dbReference type="SAM" id="Phobius"/>
    </source>
</evidence>
<name>A0A812BR14_ACAPH</name>